<proteinExistence type="predicted"/>
<sequence>ICKLEYVDLYLIHLPLKFIKGVLLYACPKEEEFLPLDLKSTWEGMEKCVEMGFTQRPLGSVIFPPKRLKTYSAMPRFPPAVNQ</sequence>
<dbReference type="InterPro" id="IPR020471">
    <property type="entry name" value="AKR"/>
</dbReference>
<organism evidence="1 2">
    <name type="scientific">Taxus chinensis</name>
    <name type="common">Chinese yew</name>
    <name type="synonym">Taxus wallichiana var. chinensis</name>
    <dbReference type="NCBI Taxonomy" id="29808"/>
    <lineage>
        <taxon>Eukaryota</taxon>
        <taxon>Viridiplantae</taxon>
        <taxon>Streptophyta</taxon>
        <taxon>Embryophyta</taxon>
        <taxon>Tracheophyta</taxon>
        <taxon>Spermatophyta</taxon>
        <taxon>Pinopsida</taxon>
        <taxon>Pinidae</taxon>
        <taxon>Conifers II</taxon>
        <taxon>Cupressales</taxon>
        <taxon>Taxaceae</taxon>
        <taxon>Taxus</taxon>
    </lineage>
</organism>
<keyword evidence="2" id="KW-1185">Reference proteome</keyword>
<dbReference type="InterPro" id="IPR036812">
    <property type="entry name" value="NAD(P)_OxRdtase_dom_sf"/>
</dbReference>
<accession>A0AA38GYX8</accession>
<evidence type="ECO:0000313" key="2">
    <source>
        <dbReference type="Proteomes" id="UP000824469"/>
    </source>
</evidence>
<dbReference type="Gene3D" id="3.20.20.100">
    <property type="entry name" value="NADP-dependent oxidoreductase domain"/>
    <property type="match status" value="1"/>
</dbReference>
<protein>
    <recommendedName>
        <fullName evidence="3">NADP-dependent oxidoreductase domain-containing protein</fullName>
    </recommendedName>
</protein>
<evidence type="ECO:0000313" key="1">
    <source>
        <dbReference type="EMBL" id="KAH9331649.1"/>
    </source>
</evidence>
<dbReference type="PANTHER" id="PTHR11732">
    <property type="entry name" value="ALDO/KETO REDUCTASE"/>
    <property type="match status" value="1"/>
</dbReference>
<gene>
    <name evidence="1" type="ORF">KI387_003757</name>
</gene>
<feature type="non-terminal residue" evidence="1">
    <location>
        <position position="83"/>
    </location>
</feature>
<comment type="caution">
    <text evidence="1">The sequence shown here is derived from an EMBL/GenBank/DDBJ whole genome shotgun (WGS) entry which is preliminary data.</text>
</comment>
<evidence type="ECO:0008006" key="3">
    <source>
        <dbReference type="Google" id="ProtNLM"/>
    </source>
</evidence>
<dbReference type="AlphaFoldDB" id="A0AA38GYX8"/>
<dbReference type="GO" id="GO:0016491">
    <property type="term" value="F:oxidoreductase activity"/>
    <property type="evidence" value="ECO:0007669"/>
    <property type="project" value="InterPro"/>
</dbReference>
<dbReference type="EMBL" id="JAHRHJ020000001">
    <property type="protein sequence ID" value="KAH9331649.1"/>
    <property type="molecule type" value="Genomic_DNA"/>
</dbReference>
<dbReference type="SUPFAM" id="SSF51430">
    <property type="entry name" value="NAD(P)-linked oxidoreductase"/>
    <property type="match status" value="1"/>
</dbReference>
<dbReference type="Proteomes" id="UP000824469">
    <property type="component" value="Unassembled WGS sequence"/>
</dbReference>
<reference evidence="1 2" key="1">
    <citation type="journal article" date="2021" name="Nat. Plants">
        <title>The Taxus genome provides insights into paclitaxel biosynthesis.</title>
        <authorList>
            <person name="Xiong X."/>
            <person name="Gou J."/>
            <person name="Liao Q."/>
            <person name="Li Y."/>
            <person name="Zhou Q."/>
            <person name="Bi G."/>
            <person name="Li C."/>
            <person name="Du R."/>
            <person name="Wang X."/>
            <person name="Sun T."/>
            <person name="Guo L."/>
            <person name="Liang H."/>
            <person name="Lu P."/>
            <person name="Wu Y."/>
            <person name="Zhang Z."/>
            <person name="Ro D.K."/>
            <person name="Shang Y."/>
            <person name="Huang S."/>
            <person name="Yan J."/>
        </authorList>
    </citation>
    <scope>NUCLEOTIDE SEQUENCE [LARGE SCALE GENOMIC DNA]</scope>
    <source>
        <strain evidence="1">Ta-2019</strain>
    </source>
</reference>
<name>A0AA38GYX8_TAXCH</name>
<feature type="non-terminal residue" evidence="1">
    <location>
        <position position="1"/>
    </location>
</feature>